<evidence type="ECO:0000256" key="9">
    <source>
        <dbReference type="ARBA" id="ARBA00029596"/>
    </source>
</evidence>
<proteinExistence type="inferred from homology"/>
<dbReference type="PANTHER" id="PTHR33254:SF4">
    <property type="entry name" value="4-HYDROXY-4-METHYL-2-OXOGLUTARATE ALDOLASE 3-RELATED"/>
    <property type="match status" value="1"/>
</dbReference>
<dbReference type="PANTHER" id="PTHR33254">
    <property type="entry name" value="4-HYDROXY-4-METHYL-2-OXOGLUTARATE ALDOLASE 3-RELATED"/>
    <property type="match status" value="1"/>
</dbReference>
<dbReference type="Pfam" id="PF03737">
    <property type="entry name" value="RraA-like"/>
    <property type="match status" value="1"/>
</dbReference>
<dbReference type="GO" id="GO:0008948">
    <property type="term" value="F:oxaloacetate decarboxylase activity"/>
    <property type="evidence" value="ECO:0007669"/>
    <property type="project" value="UniProtKB-EC"/>
</dbReference>
<dbReference type="EC" id="4.1.3.17" evidence="5"/>
<accession>A0A7V7RQM9</accession>
<comment type="similarity">
    <text evidence="3">Belongs to the class II aldolase/RraA-like family.</text>
</comment>
<feature type="binding site" evidence="13">
    <location>
        <position position="105"/>
    </location>
    <ligand>
        <name>substrate</name>
    </ligand>
</feature>
<evidence type="ECO:0000256" key="13">
    <source>
        <dbReference type="PIRSR" id="PIRSR605493-1"/>
    </source>
</evidence>
<protein>
    <recommendedName>
        <fullName evidence="7">Putative 4-hydroxy-4-methyl-2-oxoglutarate aldolase</fullName>
        <ecNumber evidence="6">4.1.1.112</ecNumber>
        <ecNumber evidence="5">4.1.3.17</ecNumber>
    </recommendedName>
    <alternativeName>
        <fullName evidence="11">Oxaloacetate decarboxylase</fullName>
    </alternativeName>
    <alternativeName>
        <fullName evidence="9">Regulator of ribonuclease activity homolog</fullName>
    </alternativeName>
    <alternativeName>
        <fullName evidence="10">RraA-like protein</fullName>
    </alternativeName>
</protein>
<dbReference type="SUPFAM" id="SSF89562">
    <property type="entry name" value="RraA-like"/>
    <property type="match status" value="1"/>
</dbReference>
<dbReference type="AlphaFoldDB" id="A0A7V7RQM9"/>
<evidence type="ECO:0000256" key="2">
    <source>
        <dbReference type="ARBA" id="ARBA00001968"/>
    </source>
</evidence>
<feature type="binding site" evidence="13">
    <location>
        <position position="106"/>
    </location>
    <ligand>
        <name>Mg(2+)</name>
        <dbReference type="ChEBI" id="CHEBI:18420"/>
    </ligand>
</feature>
<comment type="catalytic activity">
    <reaction evidence="1">
        <text>4-hydroxy-4-methyl-2-oxoglutarate = 2 pyruvate</text>
        <dbReference type="Rhea" id="RHEA:22748"/>
        <dbReference type="ChEBI" id="CHEBI:15361"/>
        <dbReference type="ChEBI" id="CHEBI:58276"/>
        <dbReference type="EC" id="4.1.3.17"/>
    </reaction>
</comment>
<feature type="binding site" evidence="13">
    <location>
        <begin position="83"/>
        <end position="86"/>
    </location>
    <ligand>
        <name>substrate</name>
    </ligand>
</feature>
<comment type="catalytic activity">
    <reaction evidence="12">
        <text>oxaloacetate + H(+) = pyruvate + CO2</text>
        <dbReference type="Rhea" id="RHEA:15641"/>
        <dbReference type="ChEBI" id="CHEBI:15361"/>
        <dbReference type="ChEBI" id="CHEBI:15378"/>
        <dbReference type="ChEBI" id="CHEBI:16452"/>
        <dbReference type="ChEBI" id="CHEBI:16526"/>
        <dbReference type="EC" id="4.1.1.112"/>
    </reaction>
</comment>
<dbReference type="EMBL" id="WBOT01000001">
    <property type="protein sequence ID" value="KAB2335776.1"/>
    <property type="molecule type" value="Genomic_DNA"/>
</dbReference>
<dbReference type="InterPro" id="IPR005493">
    <property type="entry name" value="RraA/RraA-like"/>
</dbReference>
<keyword evidence="13" id="KW-0460">Magnesium</keyword>
<gene>
    <name evidence="14" type="ORF">F7732_04200</name>
</gene>
<dbReference type="GO" id="GO:0047443">
    <property type="term" value="F:4-hydroxy-4-methyl-2-oxoglutarate aldolase activity"/>
    <property type="evidence" value="ECO:0007669"/>
    <property type="project" value="UniProtKB-EC"/>
</dbReference>
<organism evidence="14 15">
    <name type="scientific">Bacillus mesophilum</name>
    <dbReference type="NCBI Taxonomy" id="1071718"/>
    <lineage>
        <taxon>Bacteria</taxon>
        <taxon>Bacillati</taxon>
        <taxon>Bacillota</taxon>
        <taxon>Bacilli</taxon>
        <taxon>Bacillales</taxon>
        <taxon>Bacillaceae</taxon>
        <taxon>Bacillus</taxon>
    </lineage>
</organism>
<keyword evidence="15" id="KW-1185">Reference proteome</keyword>
<dbReference type="RefSeq" id="WP_151572381.1">
    <property type="nucleotide sequence ID" value="NZ_WBOT01000001.1"/>
</dbReference>
<reference evidence="14 15" key="1">
    <citation type="journal article" date="2014" name="Arch. Microbiol.">
        <title>Bacillus mesophilum sp. nov., strain IITR-54T, a novel 4-chlorobiphenyl dechlorinating bacterium.</title>
        <authorList>
            <person name="Manickam N."/>
            <person name="Singh N.K."/>
            <person name="Bajaj A."/>
            <person name="Kumar R.M."/>
            <person name="Kaur G."/>
            <person name="Kaur N."/>
            <person name="Bala M."/>
            <person name="Kumar A."/>
            <person name="Mayilraj S."/>
        </authorList>
    </citation>
    <scope>NUCLEOTIDE SEQUENCE [LARGE SCALE GENOMIC DNA]</scope>
    <source>
        <strain evidence="14 15">IITR-54</strain>
    </source>
</reference>
<evidence type="ECO:0000256" key="8">
    <source>
        <dbReference type="ARBA" id="ARBA00025046"/>
    </source>
</evidence>
<evidence type="ECO:0000256" key="7">
    <source>
        <dbReference type="ARBA" id="ARBA00016549"/>
    </source>
</evidence>
<evidence type="ECO:0000256" key="5">
    <source>
        <dbReference type="ARBA" id="ARBA00012213"/>
    </source>
</evidence>
<evidence type="ECO:0000256" key="12">
    <source>
        <dbReference type="ARBA" id="ARBA00047973"/>
    </source>
</evidence>
<dbReference type="Gene3D" id="3.50.30.40">
    <property type="entry name" value="Ribonuclease E inhibitor RraA/RraA-like"/>
    <property type="match status" value="1"/>
</dbReference>
<comment type="function">
    <text evidence="8">Catalyzes the aldol cleavage of 4-hydroxy-4-methyl-2-oxoglutarate (HMG) into 2 molecules of pyruvate. Also contains a secondary oxaloacetate (OAA) decarboxylase activity due to the common pyruvate enolate transition state formed following C-C bond cleavage in the retro-aldol and decarboxylation reactions.</text>
</comment>
<evidence type="ECO:0000313" key="14">
    <source>
        <dbReference type="EMBL" id="KAB2335776.1"/>
    </source>
</evidence>
<dbReference type="OrthoDB" id="9784786at2"/>
<evidence type="ECO:0000256" key="11">
    <source>
        <dbReference type="ARBA" id="ARBA00032305"/>
    </source>
</evidence>
<comment type="subunit">
    <text evidence="4">Homotrimer.</text>
</comment>
<sequence length="204" mass="21982">MDNIISKFLKIPTACFSDSMQGLNNMDSTIKPLKEDFVVAGRAFTVKIPVGDNKAVLRAINEANPGDVLVIDAKGDTYRAIAGDFIVGLAQSLGINGIIADGVIRDVQGVKKLNYPVFCKGTTVAASAKSGWGEMNIPISCGGVAVKPGDIVVGDADGVVIIPQEREKEILKLAQEKLRKDEEREAQISGNHEEIRRFLNQMTK</sequence>
<evidence type="ECO:0000313" key="15">
    <source>
        <dbReference type="Proteomes" id="UP000441354"/>
    </source>
</evidence>
<comment type="cofactor">
    <cofactor evidence="2">
        <name>a divalent metal cation</name>
        <dbReference type="ChEBI" id="CHEBI:60240"/>
    </cofactor>
</comment>
<dbReference type="EC" id="4.1.1.112" evidence="6"/>
<comment type="cofactor">
    <cofactor evidence="13">
        <name>Mg(2+)</name>
        <dbReference type="ChEBI" id="CHEBI:18420"/>
    </cofactor>
</comment>
<evidence type="ECO:0000256" key="3">
    <source>
        <dbReference type="ARBA" id="ARBA00008621"/>
    </source>
</evidence>
<evidence type="ECO:0000256" key="1">
    <source>
        <dbReference type="ARBA" id="ARBA00001342"/>
    </source>
</evidence>
<comment type="caution">
    <text evidence="14">The sequence shown here is derived from an EMBL/GenBank/DDBJ whole genome shotgun (WGS) entry which is preliminary data.</text>
</comment>
<keyword evidence="13" id="KW-0479">Metal-binding</keyword>
<dbReference type="GO" id="GO:0046872">
    <property type="term" value="F:metal ion binding"/>
    <property type="evidence" value="ECO:0007669"/>
    <property type="project" value="UniProtKB-KW"/>
</dbReference>
<dbReference type="CDD" id="cd16841">
    <property type="entry name" value="RraA_family"/>
    <property type="match status" value="1"/>
</dbReference>
<dbReference type="Proteomes" id="UP000441354">
    <property type="component" value="Unassembled WGS sequence"/>
</dbReference>
<dbReference type="InterPro" id="IPR036704">
    <property type="entry name" value="RraA/RraA-like_sf"/>
</dbReference>
<evidence type="ECO:0000256" key="4">
    <source>
        <dbReference type="ARBA" id="ARBA00011233"/>
    </source>
</evidence>
<evidence type="ECO:0000256" key="6">
    <source>
        <dbReference type="ARBA" id="ARBA00012947"/>
    </source>
</evidence>
<evidence type="ECO:0000256" key="10">
    <source>
        <dbReference type="ARBA" id="ARBA00030169"/>
    </source>
</evidence>
<name>A0A7V7RQM9_9BACI</name>